<dbReference type="Pfam" id="PF13529">
    <property type="entry name" value="Peptidase_C39_2"/>
    <property type="match status" value="1"/>
</dbReference>
<organism evidence="2 3">
    <name type="scientific">Gordonia phage GMA2</name>
    <dbReference type="NCBI Taxonomy" id="1647283"/>
    <lineage>
        <taxon>Viruses</taxon>
        <taxon>Duplodnaviria</taxon>
        <taxon>Heunggongvirae</taxon>
        <taxon>Uroviricota</taxon>
        <taxon>Caudoviricetes</taxon>
        <taxon>Gimaduovirus</taxon>
        <taxon>Gimaduovirus GMA2</taxon>
    </lineage>
</organism>
<dbReference type="InterPro" id="IPR038765">
    <property type="entry name" value="Papain-like_cys_pep_sf"/>
</dbReference>
<dbReference type="InterPro" id="IPR039564">
    <property type="entry name" value="Peptidase_C39-like"/>
</dbReference>
<dbReference type="Gene3D" id="3.90.70.10">
    <property type="entry name" value="Cysteine proteinases"/>
    <property type="match status" value="1"/>
</dbReference>
<dbReference type="GO" id="GO:0001897">
    <property type="term" value="P:symbiont-mediated cytolysis of host cell"/>
    <property type="evidence" value="ECO:0007669"/>
    <property type="project" value="UniProtKB-ARBA"/>
</dbReference>
<protein>
    <submittedName>
        <fullName evidence="2">Putative peptidase</fullName>
    </submittedName>
</protein>
<feature type="domain" description="Peptidase C39-like" evidence="1">
    <location>
        <begin position="42"/>
        <end position="174"/>
    </location>
</feature>
<gene>
    <name evidence="2" type="ORF">GMA2_35</name>
</gene>
<proteinExistence type="predicted"/>
<dbReference type="SUPFAM" id="SSF54001">
    <property type="entry name" value="Cysteine proteinases"/>
    <property type="match status" value="1"/>
</dbReference>
<sequence>MSEVVLDFEFMEASLPKLQVDPRARKTFPSEAAEELARKGVLNYDYYVQNTGYWCGPTTVQMILKARSVTASQSALATRLRTTTNGTDYIGQFPPVLNSFLPAAKYFHKDSPKKDALWNYVVDSIDAGYGVAANIVARSYNKPPGYPGYDVWHYVPVFGYGTKGSTKRIFCGDSANFSGVKSWWASLDQMTSLVSEKGIAPASAGKPKNFLGATDEEIQQLKANFNQLGPS</sequence>
<evidence type="ECO:0000313" key="3">
    <source>
        <dbReference type="Proteomes" id="UP000221359"/>
    </source>
</evidence>
<keyword evidence="3" id="KW-1185">Reference proteome</keyword>
<dbReference type="Proteomes" id="UP000221359">
    <property type="component" value="Segment"/>
</dbReference>
<dbReference type="EMBL" id="KR063281">
    <property type="protein sequence ID" value="AKJ72573.1"/>
    <property type="molecule type" value="Genomic_DNA"/>
</dbReference>
<evidence type="ECO:0000313" key="2">
    <source>
        <dbReference type="EMBL" id="AKJ72573.1"/>
    </source>
</evidence>
<reference evidence="2 3" key="1">
    <citation type="journal article" date="2015" name="PLoS ONE">
        <title>Lysis to Kill: Evaluation of the Lytic Abilities, and Genomics of Nine Bacteriophages Infective for Gordonia spp. and Their Potential Use in Activated Sludge Foam Biocontrol.</title>
        <authorList>
            <person name="Dyson Z.A."/>
            <person name="Tucci J."/>
            <person name="Seviour R.J."/>
            <person name="Petrovski S."/>
        </authorList>
    </citation>
    <scope>NUCLEOTIDE SEQUENCE [LARGE SCALE GENOMIC DNA]</scope>
</reference>
<accession>A0A0K0N745</accession>
<name>A0A0K0N745_9CAUD</name>
<evidence type="ECO:0000259" key="1">
    <source>
        <dbReference type="Pfam" id="PF13529"/>
    </source>
</evidence>